<accession>A0A0L8FMY3</accession>
<keyword evidence="3 4" id="KW-0808">Transferase</keyword>
<feature type="compositionally biased region" description="Low complexity" evidence="5">
    <location>
        <begin position="150"/>
        <end position="166"/>
    </location>
</feature>
<comment type="function">
    <text evidence="4">S-adenosyl-L-methionine-dependent methyltransferase.</text>
</comment>
<dbReference type="STRING" id="37653.A0A0L8FMY3"/>
<dbReference type="AlphaFoldDB" id="A0A0L8FMY3"/>
<dbReference type="InterPro" id="IPR013217">
    <property type="entry name" value="Methyltransf_12"/>
</dbReference>
<evidence type="ECO:0000313" key="7">
    <source>
        <dbReference type="EMBL" id="KOF66044.1"/>
    </source>
</evidence>
<evidence type="ECO:0000256" key="5">
    <source>
        <dbReference type="SAM" id="MobiDB-lite"/>
    </source>
</evidence>
<protein>
    <recommendedName>
        <fullName evidence="4">tRNA N(3)-methylcytidine methyltransferase</fullName>
        <ecNumber evidence="4">2.1.1.-</ecNumber>
    </recommendedName>
</protein>
<name>A0A0L8FMY3_OCTBM</name>
<dbReference type="InterPro" id="IPR026113">
    <property type="entry name" value="METTL2/6/8-like"/>
</dbReference>
<dbReference type="InterPro" id="IPR029063">
    <property type="entry name" value="SAM-dependent_MTases_sf"/>
</dbReference>
<organism evidence="7">
    <name type="scientific">Octopus bimaculoides</name>
    <name type="common">California two-spotted octopus</name>
    <dbReference type="NCBI Taxonomy" id="37653"/>
    <lineage>
        <taxon>Eukaryota</taxon>
        <taxon>Metazoa</taxon>
        <taxon>Spiralia</taxon>
        <taxon>Lophotrochozoa</taxon>
        <taxon>Mollusca</taxon>
        <taxon>Cephalopoda</taxon>
        <taxon>Coleoidea</taxon>
        <taxon>Octopodiformes</taxon>
        <taxon>Octopoda</taxon>
        <taxon>Incirrata</taxon>
        <taxon>Octopodidae</taxon>
        <taxon>Octopus</taxon>
    </lineage>
</organism>
<gene>
    <name evidence="7" type="ORF">OCBIM_22013695mg</name>
</gene>
<reference evidence="7" key="1">
    <citation type="submission" date="2015-07" db="EMBL/GenBank/DDBJ databases">
        <title>MeaNS - Measles Nucleotide Surveillance Program.</title>
        <authorList>
            <person name="Tran T."/>
            <person name="Druce J."/>
        </authorList>
    </citation>
    <scope>NUCLEOTIDE SEQUENCE</scope>
    <source>
        <strain evidence="7">UCB-OBI-ISO-001</strain>
        <tissue evidence="7">Gonad</tissue>
    </source>
</reference>
<dbReference type="GO" id="GO:0032259">
    <property type="term" value="P:methylation"/>
    <property type="evidence" value="ECO:0007669"/>
    <property type="project" value="UniProtKB-KW"/>
</dbReference>
<proteinExistence type="inferred from homology"/>
<evidence type="ECO:0000256" key="1">
    <source>
        <dbReference type="ARBA" id="ARBA00009725"/>
    </source>
</evidence>
<evidence type="ECO:0000256" key="4">
    <source>
        <dbReference type="PIRNR" id="PIRNR037755"/>
    </source>
</evidence>
<feature type="region of interest" description="Disordered" evidence="5">
    <location>
        <begin position="1"/>
        <end position="21"/>
    </location>
</feature>
<evidence type="ECO:0000256" key="2">
    <source>
        <dbReference type="ARBA" id="ARBA00022603"/>
    </source>
</evidence>
<dbReference type="SUPFAM" id="SSF53335">
    <property type="entry name" value="S-adenosyl-L-methionine-dependent methyltransferases"/>
    <property type="match status" value="1"/>
</dbReference>
<dbReference type="FunFam" id="3.40.50.150:FF:000298">
    <property type="entry name" value="Methyltransferase-like protein"/>
    <property type="match status" value="1"/>
</dbReference>
<feature type="region of interest" description="Disordered" evidence="5">
    <location>
        <begin position="109"/>
        <end position="197"/>
    </location>
</feature>
<dbReference type="Gene3D" id="3.40.50.150">
    <property type="entry name" value="Vaccinia Virus protein VP39"/>
    <property type="match status" value="1"/>
</dbReference>
<feature type="compositionally biased region" description="Polar residues" evidence="5">
    <location>
        <begin position="176"/>
        <end position="192"/>
    </location>
</feature>
<comment type="similarity">
    <text evidence="1 4">Belongs to the methyltransferase superfamily. METL family.</text>
</comment>
<dbReference type="PIRSF" id="PIRSF037755">
    <property type="entry name" value="Mettl2_prd"/>
    <property type="match status" value="1"/>
</dbReference>
<feature type="compositionally biased region" description="Polar residues" evidence="5">
    <location>
        <begin position="8"/>
        <end position="20"/>
    </location>
</feature>
<dbReference type="PANTHER" id="PTHR22809:SF11">
    <property type="entry name" value="TRNA N(3)-METHYLCYTIDINE METHYLTRANSFERASE METTL2"/>
    <property type="match status" value="1"/>
</dbReference>
<dbReference type="EMBL" id="KQ428612">
    <property type="protein sequence ID" value="KOF66044.1"/>
    <property type="molecule type" value="Genomic_DNA"/>
</dbReference>
<dbReference type="OrthoDB" id="417697at2759"/>
<evidence type="ECO:0000259" key="6">
    <source>
        <dbReference type="Pfam" id="PF08242"/>
    </source>
</evidence>
<dbReference type="CDD" id="cd02440">
    <property type="entry name" value="AdoMet_MTases"/>
    <property type="match status" value="1"/>
</dbReference>
<dbReference type="EC" id="2.1.1.-" evidence="4"/>
<feature type="compositionally biased region" description="Low complexity" evidence="5">
    <location>
        <begin position="109"/>
        <end position="125"/>
    </location>
</feature>
<keyword evidence="2 4" id="KW-0489">Methyltransferase</keyword>
<dbReference type="GO" id="GO:0052735">
    <property type="term" value="F:tRNA (cytidine-3-)-methyltransferase activity"/>
    <property type="evidence" value="ECO:0007669"/>
    <property type="project" value="TreeGrafter"/>
</dbReference>
<feature type="domain" description="Methyltransferase type 12" evidence="6">
    <location>
        <begin position="209"/>
        <end position="311"/>
    </location>
</feature>
<evidence type="ECO:0000256" key="3">
    <source>
        <dbReference type="ARBA" id="ARBA00022679"/>
    </source>
</evidence>
<sequence>MSDVAEGTCSNSSNDASQKRSAFGNRHLTDSSNVFQHNAWDNVVWDASQESEARRITEEQAADLVSFEKQVEYEDKAYEFWDHFYQLHLDKFFKDRHWLFTEFPELAPEAKLEPPNSHPSNSQSESESEPELEPESKSRSGSEQCDLVPEEQQQPEQQQCEGPIEQEPVENEHETSQASTNTTTSIIPQVTVSEEEVNDDPDKIYRFFEVGCGAGNTVFPVLKTNNNPNLVIYCCDFSSKAIDLVKEHPEFEPSRCYPFVCDITNEYSPVPFEENSLDIIIMIFVLNAISPNKMQQTVNRLSSYLKPGGLLLFRDYGRYDMAQLRFKKGRCLSENFYVRQDGTRVYFFTQDELRQMFTQAGLVEEQNIIDRRLQVNRSRQLKMYRVWIQCKYRKPLSTS</sequence>
<dbReference type="Pfam" id="PF08242">
    <property type="entry name" value="Methyltransf_12"/>
    <property type="match status" value="1"/>
</dbReference>
<dbReference type="PANTHER" id="PTHR22809">
    <property type="entry name" value="METHYLTRANSFERASE-RELATED"/>
    <property type="match status" value="1"/>
</dbReference>